<dbReference type="InterPro" id="IPR001638">
    <property type="entry name" value="Solute-binding_3/MltF_N"/>
</dbReference>
<evidence type="ECO:0000313" key="4">
    <source>
        <dbReference type="EMBL" id="MDK2126280.1"/>
    </source>
</evidence>
<sequence length="253" mass="28445">MRRLLCMFCLFCLLGGLAAARDSTGLRLVCDDWAPYEMQDDQGNITGLSHDIVLAVLKRMQIPLAAPVEMLPWKRALALVEAGKADGAFSGVRSREREVFAYFSSEPLVQAPWVVFVRKDDLPQFNQLADLRSRKAGIVNGWSYPDKLRLLFKQGAVSVTSLDPPSNFRNLALGRVDYIVDERRSGLHIMAQNNLQDRLAIANLPAMRDDGLYLLLSKASVSAELAERFDRELKAFKASPEYRTLQSRYGIHE</sequence>
<dbReference type="SUPFAM" id="SSF53850">
    <property type="entry name" value="Periplasmic binding protein-like II"/>
    <property type="match status" value="1"/>
</dbReference>
<evidence type="ECO:0000259" key="3">
    <source>
        <dbReference type="SMART" id="SM00062"/>
    </source>
</evidence>
<name>A0ABT7E4C5_9NEIS</name>
<evidence type="ECO:0000313" key="5">
    <source>
        <dbReference type="Proteomes" id="UP001172778"/>
    </source>
</evidence>
<keyword evidence="1 2" id="KW-0732">Signal</keyword>
<dbReference type="PANTHER" id="PTHR35936">
    <property type="entry name" value="MEMBRANE-BOUND LYTIC MUREIN TRANSGLYCOSYLASE F"/>
    <property type="match status" value="1"/>
</dbReference>
<evidence type="ECO:0000256" key="1">
    <source>
        <dbReference type="ARBA" id="ARBA00022729"/>
    </source>
</evidence>
<dbReference type="Pfam" id="PF00497">
    <property type="entry name" value="SBP_bac_3"/>
    <property type="match status" value="1"/>
</dbReference>
<feature type="domain" description="Solute-binding protein family 3/N-terminal" evidence="3">
    <location>
        <begin position="25"/>
        <end position="253"/>
    </location>
</feature>
<gene>
    <name evidence="4" type="ORF">PZA18_19735</name>
</gene>
<dbReference type="Gene3D" id="3.40.190.10">
    <property type="entry name" value="Periplasmic binding protein-like II"/>
    <property type="match status" value="2"/>
</dbReference>
<reference evidence="4" key="1">
    <citation type="submission" date="2023-03" db="EMBL/GenBank/DDBJ databases">
        <title>Chitinimonas shenzhenensis gen. nov., sp. nov., a novel member of family Burkholderiaceae isolated from activated sludge collected in Shen Zhen, China.</title>
        <authorList>
            <person name="Wang X."/>
        </authorList>
    </citation>
    <scope>NUCLEOTIDE SEQUENCE</scope>
    <source>
        <strain evidence="4">DQS-5</strain>
    </source>
</reference>
<protein>
    <submittedName>
        <fullName evidence="4">Transporter substrate-binding domain-containing protein</fullName>
    </submittedName>
</protein>
<accession>A0ABT7E4C5</accession>
<dbReference type="PANTHER" id="PTHR35936:SF35">
    <property type="entry name" value="L-CYSTINE-BINDING PROTEIN TCYJ"/>
    <property type="match status" value="1"/>
</dbReference>
<proteinExistence type="predicted"/>
<comment type="caution">
    <text evidence="4">The sequence shown here is derived from an EMBL/GenBank/DDBJ whole genome shotgun (WGS) entry which is preliminary data.</text>
</comment>
<dbReference type="EMBL" id="JARRAF010000035">
    <property type="protein sequence ID" value="MDK2126280.1"/>
    <property type="molecule type" value="Genomic_DNA"/>
</dbReference>
<keyword evidence="5" id="KW-1185">Reference proteome</keyword>
<dbReference type="Proteomes" id="UP001172778">
    <property type="component" value="Unassembled WGS sequence"/>
</dbReference>
<dbReference type="RefSeq" id="WP_284102600.1">
    <property type="nucleotide sequence ID" value="NZ_JARRAF010000035.1"/>
</dbReference>
<evidence type="ECO:0000256" key="2">
    <source>
        <dbReference type="SAM" id="SignalP"/>
    </source>
</evidence>
<feature type="chain" id="PRO_5046786278" evidence="2">
    <location>
        <begin position="21"/>
        <end position="253"/>
    </location>
</feature>
<feature type="signal peptide" evidence="2">
    <location>
        <begin position="1"/>
        <end position="20"/>
    </location>
</feature>
<organism evidence="4 5">
    <name type="scientific">Parachitinimonas caeni</name>
    <dbReference type="NCBI Taxonomy" id="3031301"/>
    <lineage>
        <taxon>Bacteria</taxon>
        <taxon>Pseudomonadati</taxon>
        <taxon>Pseudomonadota</taxon>
        <taxon>Betaproteobacteria</taxon>
        <taxon>Neisseriales</taxon>
        <taxon>Chitinibacteraceae</taxon>
        <taxon>Parachitinimonas</taxon>
    </lineage>
</organism>
<dbReference type="SMART" id="SM00062">
    <property type="entry name" value="PBPb"/>
    <property type="match status" value="1"/>
</dbReference>